<reference evidence="1" key="1">
    <citation type="submission" date="2018-02" db="EMBL/GenBank/DDBJ databases">
        <title>Rhizophora mucronata_Transcriptome.</title>
        <authorList>
            <person name="Meera S.P."/>
            <person name="Sreeshan A."/>
            <person name="Augustine A."/>
        </authorList>
    </citation>
    <scope>NUCLEOTIDE SEQUENCE</scope>
    <source>
        <tissue evidence="1">Leaf</tissue>
    </source>
</reference>
<protein>
    <submittedName>
        <fullName evidence="1">Uncharacterized protein</fullName>
    </submittedName>
</protein>
<accession>A0A2P2NVC5</accession>
<name>A0A2P2NVC5_RHIMU</name>
<proteinExistence type="predicted"/>
<dbReference type="AlphaFoldDB" id="A0A2P2NVC5"/>
<dbReference type="EMBL" id="GGEC01065909">
    <property type="protein sequence ID" value="MBX46393.1"/>
    <property type="molecule type" value="Transcribed_RNA"/>
</dbReference>
<sequence>MNVFFNQPFLQALCMTIAKRD</sequence>
<evidence type="ECO:0000313" key="1">
    <source>
        <dbReference type="EMBL" id="MBX46393.1"/>
    </source>
</evidence>
<organism evidence="1">
    <name type="scientific">Rhizophora mucronata</name>
    <name type="common">Asiatic mangrove</name>
    <dbReference type="NCBI Taxonomy" id="61149"/>
    <lineage>
        <taxon>Eukaryota</taxon>
        <taxon>Viridiplantae</taxon>
        <taxon>Streptophyta</taxon>
        <taxon>Embryophyta</taxon>
        <taxon>Tracheophyta</taxon>
        <taxon>Spermatophyta</taxon>
        <taxon>Magnoliopsida</taxon>
        <taxon>eudicotyledons</taxon>
        <taxon>Gunneridae</taxon>
        <taxon>Pentapetalae</taxon>
        <taxon>rosids</taxon>
        <taxon>fabids</taxon>
        <taxon>Malpighiales</taxon>
        <taxon>Rhizophoraceae</taxon>
        <taxon>Rhizophora</taxon>
    </lineage>
</organism>